<dbReference type="EnsemblPlants" id="KEH38293">
    <property type="protein sequence ID" value="KEH38293"/>
    <property type="gene ID" value="MTR_2g067410"/>
</dbReference>
<dbReference type="EMBL" id="CM001218">
    <property type="protein sequence ID" value="KEH38293.1"/>
    <property type="molecule type" value="Genomic_DNA"/>
</dbReference>
<evidence type="ECO:0000313" key="3">
    <source>
        <dbReference type="EnsemblPlants" id="KEH38293"/>
    </source>
</evidence>
<feature type="compositionally biased region" description="Basic and acidic residues" evidence="1">
    <location>
        <begin position="18"/>
        <end position="36"/>
    </location>
</feature>
<accession>A0A072VA86</accession>
<sequence>MALEIQYHPSAIPCRDVNGSDKSDEIESPNRTKQEKFSSSSSGIFLGFLLLKVDGDDMKMKKRRRR</sequence>
<dbReference type="AlphaFoldDB" id="A0A072VA86"/>
<evidence type="ECO:0000313" key="4">
    <source>
        <dbReference type="Proteomes" id="UP000002051"/>
    </source>
</evidence>
<proteinExistence type="predicted"/>
<dbReference type="Proteomes" id="UP000002051">
    <property type="component" value="Chromosome 2"/>
</dbReference>
<reference evidence="3" key="3">
    <citation type="submission" date="2015-04" db="UniProtKB">
        <authorList>
            <consortium name="EnsemblPlants"/>
        </authorList>
    </citation>
    <scope>IDENTIFICATION</scope>
    <source>
        <strain evidence="3">cv. Jemalong A17</strain>
    </source>
</reference>
<reference evidence="2 4" key="1">
    <citation type="journal article" date="2011" name="Nature">
        <title>The Medicago genome provides insight into the evolution of rhizobial symbioses.</title>
        <authorList>
            <person name="Young N.D."/>
            <person name="Debelle F."/>
            <person name="Oldroyd G.E."/>
            <person name="Geurts R."/>
            <person name="Cannon S.B."/>
            <person name="Udvardi M.K."/>
            <person name="Benedito V.A."/>
            <person name="Mayer K.F."/>
            <person name="Gouzy J."/>
            <person name="Schoof H."/>
            <person name="Van de Peer Y."/>
            <person name="Proost S."/>
            <person name="Cook D.R."/>
            <person name="Meyers B.C."/>
            <person name="Spannagl M."/>
            <person name="Cheung F."/>
            <person name="De Mita S."/>
            <person name="Krishnakumar V."/>
            <person name="Gundlach H."/>
            <person name="Zhou S."/>
            <person name="Mudge J."/>
            <person name="Bharti A.K."/>
            <person name="Murray J.D."/>
            <person name="Naoumkina M.A."/>
            <person name="Rosen B."/>
            <person name="Silverstein K.A."/>
            <person name="Tang H."/>
            <person name="Rombauts S."/>
            <person name="Zhao P.X."/>
            <person name="Zhou P."/>
            <person name="Barbe V."/>
            <person name="Bardou P."/>
            <person name="Bechner M."/>
            <person name="Bellec A."/>
            <person name="Berger A."/>
            <person name="Berges H."/>
            <person name="Bidwell S."/>
            <person name="Bisseling T."/>
            <person name="Choisne N."/>
            <person name="Couloux A."/>
            <person name="Denny R."/>
            <person name="Deshpande S."/>
            <person name="Dai X."/>
            <person name="Doyle J.J."/>
            <person name="Dudez A.M."/>
            <person name="Farmer A.D."/>
            <person name="Fouteau S."/>
            <person name="Franken C."/>
            <person name="Gibelin C."/>
            <person name="Gish J."/>
            <person name="Goldstein S."/>
            <person name="Gonzalez A.J."/>
            <person name="Green P.J."/>
            <person name="Hallab A."/>
            <person name="Hartog M."/>
            <person name="Hua A."/>
            <person name="Humphray S.J."/>
            <person name="Jeong D.H."/>
            <person name="Jing Y."/>
            <person name="Jocker A."/>
            <person name="Kenton S.M."/>
            <person name="Kim D.J."/>
            <person name="Klee K."/>
            <person name="Lai H."/>
            <person name="Lang C."/>
            <person name="Lin S."/>
            <person name="Macmil S.L."/>
            <person name="Magdelenat G."/>
            <person name="Matthews L."/>
            <person name="McCorrison J."/>
            <person name="Monaghan E.L."/>
            <person name="Mun J.H."/>
            <person name="Najar F.Z."/>
            <person name="Nicholson C."/>
            <person name="Noirot C."/>
            <person name="O'Bleness M."/>
            <person name="Paule C.R."/>
            <person name="Poulain J."/>
            <person name="Prion F."/>
            <person name="Qin B."/>
            <person name="Qu C."/>
            <person name="Retzel E.F."/>
            <person name="Riddle C."/>
            <person name="Sallet E."/>
            <person name="Samain S."/>
            <person name="Samson N."/>
            <person name="Sanders I."/>
            <person name="Saurat O."/>
            <person name="Scarpelli C."/>
            <person name="Schiex T."/>
            <person name="Segurens B."/>
            <person name="Severin A.J."/>
            <person name="Sherrier D.J."/>
            <person name="Shi R."/>
            <person name="Sims S."/>
            <person name="Singer S.R."/>
            <person name="Sinharoy S."/>
            <person name="Sterck L."/>
            <person name="Viollet A."/>
            <person name="Wang B.B."/>
            <person name="Wang K."/>
            <person name="Wang M."/>
            <person name="Wang X."/>
            <person name="Warfsmann J."/>
            <person name="Weissenbach J."/>
            <person name="White D.D."/>
            <person name="White J.D."/>
            <person name="Wiley G.B."/>
            <person name="Wincker P."/>
            <person name="Xing Y."/>
            <person name="Yang L."/>
            <person name="Yao Z."/>
            <person name="Ying F."/>
            <person name="Zhai J."/>
            <person name="Zhou L."/>
            <person name="Zuber A."/>
            <person name="Denarie J."/>
            <person name="Dixon R.A."/>
            <person name="May G.D."/>
            <person name="Schwartz D.C."/>
            <person name="Rogers J."/>
            <person name="Quetier F."/>
            <person name="Town C.D."/>
            <person name="Roe B.A."/>
        </authorList>
    </citation>
    <scope>NUCLEOTIDE SEQUENCE [LARGE SCALE GENOMIC DNA]</scope>
    <source>
        <strain evidence="2">A17</strain>
        <strain evidence="3 4">cv. Jemalong A17</strain>
    </source>
</reference>
<reference evidence="2 4" key="2">
    <citation type="journal article" date="2014" name="BMC Genomics">
        <title>An improved genome release (version Mt4.0) for the model legume Medicago truncatula.</title>
        <authorList>
            <person name="Tang H."/>
            <person name="Krishnakumar V."/>
            <person name="Bidwell S."/>
            <person name="Rosen B."/>
            <person name="Chan A."/>
            <person name="Zhou S."/>
            <person name="Gentzbittel L."/>
            <person name="Childs K.L."/>
            <person name="Yandell M."/>
            <person name="Gundlach H."/>
            <person name="Mayer K.F."/>
            <person name="Schwartz D.C."/>
            <person name="Town C.D."/>
        </authorList>
    </citation>
    <scope>GENOME REANNOTATION</scope>
    <source>
        <strain evidence="2">A17</strain>
        <strain evidence="3 4">cv. Jemalong A17</strain>
    </source>
</reference>
<dbReference type="HOGENOM" id="CLU_2834943_0_0_1"/>
<evidence type="ECO:0000313" key="2">
    <source>
        <dbReference type="EMBL" id="KEH38293.1"/>
    </source>
</evidence>
<name>A0A072VA86_MEDTR</name>
<keyword evidence="4" id="KW-1185">Reference proteome</keyword>
<evidence type="ECO:0000256" key="1">
    <source>
        <dbReference type="SAM" id="MobiDB-lite"/>
    </source>
</evidence>
<gene>
    <name evidence="2" type="ordered locus">MTR_2g067410</name>
</gene>
<protein>
    <submittedName>
        <fullName evidence="2 3">Uncharacterized protein</fullName>
    </submittedName>
</protein>
<organism evidence="2 4">
    <name type="scientific">Medicago truncatula</name>
    <name type="common">Barrel medic</name>
    <name type="synonym">Medicago tribuloides</name>
    <dbReference type="NCBI Taxonomy" id="3880"/>
    <lineage>
        <taxon>Eukaryota</taxon>
        <taxon>Viridiplantae</taxon>
        <taxon>Streptophyta</taxon>
        <taxon>Embryophyta</taxon>
        <taxon>Tracheophyta</taxon>
        <taxon>Spermatophyta</taxon>
        <taxon>Magnoliopsida</taxon>
        <taxon>eudicotyledons</taxon>
        <taxon>Gunneridae</taxon>
        <taxon>Pentapetalae</taxon>
        <taxon>rosids</taxon>
        <taxon>fabids</taxon>
        <taxon>Fabales</taxon>
        <taxon>Fabaceae</taxon>
        <taxon>Papilionoideae</taxon>
        <taxon>50 kb inversion clade</taxon>
        <taxon>NPAAA clade</taxon>
        <taxon>Hologalegina</taxon>
        <taxon>IRL clade</taxon>
        <taxon>Trifolieae</taxon>
        <taxon>Medicago</taxon>
    </lineage>
</organism>
<feature type="region of interest" description="Disordered" evidence="1">
    <location>
        <begin position="1"/>
        <end position="40"/>
    </location>
</feature>